<evidence type="ECO:0000259" key="7">
    <source>
        <dbReference type="SMART" id="SM00228"/>
    </source>
</evidence>
<keyword evidence="6" id="KW-0812">Transmembrane</keyword>
<keyword evidence="6" id="KW-1133">Transmembrane helix</keyword>
<evidence type="ECO:0000256" key="3">
    <source>
        <dbReference type="ARBA" id="ARBA00022801"/>
    </source>
</evidence>
<dbReference type="InterPro" id="IPR001940">
    <property type="entry name" value="Peptidase_S1C"/>
</dbReference>
<dbReference type="Gene3D" id="2.40.10.10">
    <property type="entry name" value="Trypsin-like serine proteases"/>
    <property type="match status" value="2"/>
</dbReference>
<gene>
    <name evidence="8" type="ORF">NC661_17675</name>
</gene>
<dbReference type="PRINTS" id="PR00834">
    <property type="entry name" value="PROTEASES2C"/>
</dbReference>
<dbReference type="SUPFAM" id="SSF50156">
    <property type="entry name" value="PDZ domain-like"/>
    <property type="match status" value="1"/>
</dbReference>
<sequence length="473" mass="50553">MTSHNDHHNYNRFEDEGKQQEEHTLQDQSEQMNDNIEEQHDLESEQHDQYNSIEQNKTYLASSVSKEQQKRAKEPRSKGLWSMFASGIAGGLVVAVTGATLLSTGIIEQPNTNEPQESIAQETSSTADNNDASTNVIPTAVDPSDGDLSAAISNISDAVVGVSNIQQIDLWSQSQPAGTGSGVIYKKDGEHAFVVTNNHVVEGARDVEVILTNGEHIEAEVLGVDQLTDLAVLRIDSSQVEQVATIGSSGDLTVGETAIAIGTPLGTEFAGSVTKGIISGLERSVEMDLNGDRQPDWTTEVIQTDAAINPGNSGGALINSQGELIGINSMKIAQEAVEGIGFAIPIDSAKPVIDQLETSGSVARPFIGISAISLSEVPDAHKERTLNLDDSVTDGVVVADAQNGSPAAEAGLEQYDVITQINDKEISSMLDLKQYLYAETYIGDEVTITFYRDGQKQTTTLTLTNQDEANQPS</sequence>
<dbReference type="SMART" id="SM00228">
    <property type="entry name" value="PDZ"/>
    <property type="match status" value="1"/>
</dbReference>
<feature type="compositionally biased region" description="Basic and acidic residues" evidence="5">
    <location>
        <begin position="1"/>
        <end position="25"/>
    </location>
</feature>
<evidence type="ECO:0000313" key="9">
    <source>
        <dbReference type="Proteomes" id="UP001145072"/>
    </source>
</evidence>
<evidence type="ECO:0000256" key="4">
    <source>
        <dbReference type="ARBA" id="ARBA00022825"/>
    </source>
</evidence>
<dbReference type="InterPro" id="IPR051201">
    <property type="entry name" value="Chloro_Bact_Ser_Proteases"/>
</dbReference>
<dbReference type="GO" id="GO:0006508">
    <property type="term" value="P:proteolysis"/>
    <property type="evidence" value="ECO:0007669"/>
    <property type="project" value="UniProtKB-KW"/>
</dbReference>
<feature type="compositionally biased region" description="Polar residues" evidence="5">
    <location>
        <begin position="109"/>
        <end position="135"/>
    </location>
</feature>
<evidence type="ECO:0000256" key="1">
    <source>
        <dbReference type="ARBA" id="ARBA00010541"/>
    </source>
</evidence>
<dbReference type="InterPro" id="IPR043504">
    <property type="entry name" value="Peptidase_S1_PA_chymotrypsin"/>
</dbReference>
<feature type="region of interest" description="Disordered" evidence="5">
    <location>
        <begin position="107"/>
        <end position="135"/>
    </location>
</feature>
<name>A0A9X3WQ14_9BACI</name>
<comment type="caution">
    <text evidence="8">The sequence shown here is derived from an EMBL/GenBank/DDBJ whole genome shotgun (WGS) entry which is preliminary data.</text>
</comment>
<feature type="domain" description="PDZ" evidence="7">
    <location>
        <begin position="365"/>
        <end position="454"/>
    </location>
</feature>
<keyword evidence="2 8" id="KW-0645">Protease</keyword>
<keyword evidence="3" id="KW-0378">Hydrolase</keyword>
<dbReference type="InterPro" id="IPR001478">
    <property type="entry name" value="PDZ"/>
</dbReference>
<accession>A0A9X3WQ14</accession>
<dbReference type="PANTHER" id="PTHR43343">
    <property type="entry name" value="PEPTIDASE S12"/>
    <property type="match status" value="1"/>
</dbReference>
<dbReference type="RefSeq" id="WP_259867078.1">
    <property type="nucleotide sequence ID" value="NZ_JAMQJZ010000017.1"/>
</dbReference>
<evidence type="ECO:0000256" key="5">
    <source>
        <dbReference type="SAM" id="MobiDB-lite"/>
    </source>
</evidence>
<dbReference type="Pfam" id="PF13180">
    <property type="entry name" value="PDZ_2"/>
    <property type="match status" value="1"/>
</dbReference>
<feature type="transmembrane region" description="Helical" evidence="6">
    <location>
        <begin position="80"/>
        <end position="102"/>
    </location>
</feature>
<dbReference type="SUPFAM" id="SSF50494">
    <property type="entry name" value="Trypsin-like serine proteases"/>
    <property type="match status" value="1"/>
</dbReference>
<evidence type="ECO:0000313" key="8">
    <source>
        <dbReference type="EMBL" id="MDC3422181.1"/>
    </source>
</evidence>
<proteinExistence type="inferred from homology"/>
<dbReference type="Gene3D" id="2.30.42.10">
    <property type="match status" value="1"/>
</dbReference>
<dbReference type="Pfam" id="PF13365">
    <property type="entry name" value="Trypsin_2"/>
    <property type="match status" value="1"/>
</dbReference>
<dbReference type="InterPro" id="IPR009003">
    <property type="entry name" value="Peptidase_S1_PA"/>
</dbReference>
<keyword evidence="9" id="KW-1185">Reference proteome</keyword>
<protein>
    <submittedName>
        <fullName evidence="8">S1C family serine protease</fullName>
    </submittedName>
</protein>
<evidence type="ECO:0000256" key="6">
    <source>
        <dbReference type="SAM" id="Phobius"/>
    </source>
</evidence>
<dbReference type="GO" id="GO:0004252">
    <property type="term" value="F:serine-type endopeptidase activity"/>
    <property type="evidence" value="ECO:0007669"/>
    <property type="project" value="InterPro"/>
</dbReference>
<comment type="similarity">
    <text evidence="1">Belongs to the peptidase S1C family.</text>
</comment>
<dbReference type="PANTHER" id="PTHR43343:SF3">
    <property type="entry name" value="PROTEASE DO-LIKE 8, CHLOROPLASTIC"/>
    <property type="match status" value="1"/>
</dbReference>
<reference evidence="8" key="1">
    <citation type="submission" date="2022-06" db="EMBL/GenBank/DDBJ databases">
        <title>Aquibacillus sp. a new bacterium isolated from soil saline samples.</title>
        <authorList>
            <person name="Galisteo C."/>
            <person name="De La Haba R."/>
            <person name="Sanchez-Porro C."/>
            <person name="Ventosa A."/>
        </authorList>
    </citation>
    <scope>NUCLEOTIDE SEQUENCE</scope>
    <source>
        <strain evidence="8">JCM 12387</strain>
    </source>
</reference>
<dbReference type="EMBL" id="JAMQJZ010000017">
    <property type="protein sequence ID" value="MDC3422181.1"/>
    <property type="molecule type" value="Genomic_DNA"/>
</dbReference>
<evidence type="ECO:0000256" key="2">
    <source>
        <dbReference type="ARBA" id="ARBA00022670"/>
    </source>
</evidence>
<dbReference type="AlphaFoldDB" id="A0A9X3WQ14"/>
<dbReference type="Proteomes" id="UP001145072">
    <property type="component" value="Unassembled WGS sequence"/>
</dbReference>
<keyword evidence="6" id="KW-0472">Membrane</keyword>
<feature type="compositionally biased region" description="Basic and acidic residues" evidence="5">
    <location>
        <begin position="37"/>
        <end position="48"/>
    </location>
</feature>
<keyword evidence="4" id="KW-0720">Serine protease</keyword>
<organism evidence="8 9">
    <name type="scientific">Aquibacillus koreensis</name>
    <dbReference type="NCBI Taxonomy" id="279446"/>
    <lineage>
        <taxon>Bacteria</taxon>
        <taxon>Bacillati</taxon>
        <taxon>Bacillota</taxon>
        <taxon>Bacilli</taxon>
        <taxon>Bacillales</taxon>
        <taxon>Bacillaceae</taxon>
        <taxon>Aquibacillus</taxon>
    </lineage>
</organism>
<dbReference type="InterPro" id="IPR036034">
    <property type="entry name" value="PDZ_sf"/>
</dbReference>
<feature type="region of interest" description="Disordered" evidence="5">
    <location>
        <begin position="1"/>
        <end position="54"/>
    </location>
</feature>